<feature type="coiled-coil region" evidence="1">
    <location>
        <begin position="21"/>
        <end position="90"/>
    </location>
</feature>
<proteinExistence type="predicted"/>
<dbReference type="InterPro" id="IPR049932">
    <property type="entry name" value="NEAP1-4"/>
</dbReference>
<keyword evidence="3" id="KW-1185">Reference proteome</keyword>
<sequence>MSILEKPSSSSSSDRDVDPLLKDLNEKKQNFKRNVVSLAAELKELRGRLASQEQSYNKETLIRQEVELKANFMEMEIVTLQKKLEKRNQQIQASVSSAAEHIKDMNDIRSQLSAARASADANAASTQSAELLCCELIKELNEKNSNLKEQEDCVIRLVEQLQHLQKDLLERESSQKQLKDTVLRIENDIMETFKRTGENKESTLRKILDEFSPKNLEKMNKLLDVEDEEIAKLKDEIKIMSTHWKLKTMDLESQLEKQRHTDQELKKRILKLEFCLQDARSQTRKLLRMGERRDMDIKELRDQLAAKQQSGYVAAEKQSSFWETSGFKIMVSMSMLILIVFSKR</sequence>
<dbReference type="OrthoDB" id="1912966at2759"/>
<dbReference type="EMBL" id="SDMP01000016">
    <property type="protein sequence ID" value="RYR02051.1"/>
    <property type="molecule type" value="Genomic_DNA"/>
</dbReference>
<dbReference type="PANTHER" id="PTHR48145:SF5">
    <property type="entry name" value="NUCLEAR ENVELOPE-ASSOCIATED PROTEIN 2"/>
    <property type="match status" value="1"/>
</dbReference>
<evidence type="ECO:0000313" key="2">
    <source>
        <dbReference type="EMBL" id="RYR02051.1"/>
    </source>
</evidence>
<reference evidence="2 3" key="1">
    <citation type="submission" date="2019-01" db="EMBL/GenBank/DDBJ databases">
        <title>Sequencing of cultivated peanut Arachis hypogaea provides insights into genome evolution and oil improvement.</title>
        <authorList>
            <person name="Chen X."/>
        </authorList>
    </citation>
    <scope>NUCLEOTIDE SEQUENCE [LARGE SCALE GENOMIC DNA]</scope>
    <source>
        <strain evidence="3">cv. Fuhuasheng</strain>
        <strain evidence="2">GDAAS-fuhuasheng2018</strain>
        <tissue evidence="2">Leaves</tissue>
    </source>
</reference>
<accession>A0A444YJG0</accession>
<evidence type="ECO:0000313" key="3">
    <source>
        <dbReference type="Proteomes" id="UP000289738"/>
    </source>
</evidence>
<dbReference type="SMR" id="A0A444YJG0"/>
<protein>
    <submittedName>
        <fullName evidence="2">Uncharacterized protein</fullName>
    </submittedName>
</protein>
<feature type="coiled-coil region" evidence="1">
    <location>
        <begin position="137"/>
        <end position="167"/>
    </location>
</feature>
<organism evidence="2 3">
    <name type="scientific">Arachis hypogaea</name>
    <name type="common">Peanut</name>
    <dbReference type="NCBI Taxonomy" id="3818"/>
    <lineage>
        <taxon>Eukaryota</taxon>
        <taxon>Viridiplantae</taxon>
        <taxon>Streptophyta</taxon>
        <taxon>Embryophyta</taxon>
        <taxon>Tracheophyta</taxon>
        <taxon>Spermatophyta</taxon>
        <taxon>Magnoliopsida</taxon>
        <taxon>eudicotyledons</taxon>
        <taxon>Gunneridae</taxon>
        <taxon>Pentapetalae</taxon>
        <taxon>rosids</taxon>
        <taxon>fabids</taxon>
        <taxon>Fabales</taxon>
        <taxon>Fabaceae</taxon>
        <taxon>Papilionoideae</taxon>
        <taxon>50 kb inversion clade</taxon>
        <taxon>dalbergioids sensu lato</taxon>
        <taxon>Dalbergieae</taxon>
        <taxon>Pterocarpus clade</taxon>
        <taxon>Arachis</taxon>
    </lineage>
</organism>
<name>A0A444YJG0_ARAHY</name>
<dbReference type="STRING" id="3818.A0A444YJG0"/>
<dbReference type="EMBL" id="SDMP01000016">
    <property type="protein sequence ID" value="RYR02050.1"/>
    <property type="molecule type" value="Genomic_DNA"/>
</dbReference>
<keyword evidence="1" id="KW-0175">Coiled coil</keyword>
<dbReference type="PANTHER" id="PTHR48145">
    <property type="entry name" value="NUCLEAR ENVELOPE-ASSOCIATED PROTEIN 1"/>
    <property type="match status" value="1"/>
</dbReference>
<dbReference type="AlphaFoldDB" id="A0A444YJG0"/>
<comment type="caution">
    <text evidence="2">The sequence shown here is derived from an EMBL/GenBank/DDBJ whole genome shotgun (WGS) entry which is preliminary data.</text>
</comment>
<dbReference type="Gramene" id="arahy.Tifrunner.gnm2.ann2.Ah16g110800.1">
    <property type="protein sequence ID" value="arahy.Tifrunner.gnm2.ann2.Ah16g110800.1-CDS"/>
    <property type="gene ID" value="arahy.Tifrunner.gnm2.ann2.Ah16g110800"/>
</dbReference>
<gene>
    <name evidence="2" type="ORF">Ahy_B06g080892</name>
</gene>
<dbReference type="Proteomes" id="UP000289738">
    <property type="component" value="Chromosome B06"/>
</dbReference>
<evidence type="ECO:0000256" key="1">
    <source>
        <dbReference type="SAM" id="Coils"/>
    </source>
</evidence>